<dbReference type="InterPro" id="IPR000836">
    <property type="entry name" value="PRTase_dom"/>
</dbReference>
<accession>A0A1X7KWL6</accession>
<sequence length="209" mass="23608">MFKDRIDAGLQLAEKLKRYKDKENVVILAIPRGGLPLGAIVAKSLNAKLDVALSKKIGHPFNKEFAIGAVSLNNIILDDDIEISISYIEKEKKRLREKLKKRLALYYRNRSPIALKDKIVVIIDDGIATGNTIRVTAQLVYDRRPEKIVIAIPVAPKSTVQKLNLASYIDEVVCLETPFNFQAVGQFYMDFDQVSDEEAIKILEEFYAQ</sequence>
<dbReference type="STRING" id="188872.SAMN03080602_03456"/>
<organism evidence="2 3">
    <name type="scientific">Arenibacter troitsensis</name>
    <dbReference type="NCBI Taxonomy" id="188872"/>
    <lineage>
        <taxon>Bacteria</taxon>
        <taxon>Pseudomonadati</taxon>
        <taxon>Bacteroidota</taxon>
        <taxon>Flavobacteriia</taxon>
        <taxon>Flavobacteriales</taxon>
        <taxon>Flavobacteriaceae</taxon>
        <taxon>Arenibacter</taxon>
    </lineage>
</organism>
<dbReference type="RefSeq" id="WP_085500160.1">
    <property type="nucleotide sequence ID" value="NZ_FXAO01000007.1"/>
</dbReference>
<keyword evidence="2" id="KW-0328">Glycosyltransferase</keyword>
<protein>
    <submittedName>
        <fullName evidence="2">Predicted phosphoribosyltransferase</fullName>
    </submittedName>
</protein>
<dbReference type="Gene3D" id="3.30.1310.20">
    <property type="entry name" value="PRTase-like"/>
    <property type="match status" value="1"/>
</dbReference>
<dbReference type="OrthoDB" id="9810066at2"/>
<dbReference type="CDD" id="cd06223">
    <property type="entry name" value="PRTases_typeI"/>
    <property type="match status" value="1"/>
</dbReference>
<dbReference type="GO" id="GO:0016757">
    <property type="term" value="F:glycosyltransferase activity"/>
    <property type="evidence" value="ECO:0007669"/>
    <property type="project" value="UniProtKB-KW"/>
</dbReference>
<dbReference type="SUPFAM" id="SSF53271">
    <property type="entry name" value="PRTase-like"/>
    <property type="match status" value="1"/>
</dbReference>
<dbReference type="Proteomes" id="UP000193420">
    <property type="component" value="Unassembled WGS sequence"/>
</dbReference>
<gene>
    <name evidence="2" type="ORF">SAMN03080602_03456</name>
</gene>
<keyword evidence="2" id="KW-0808">Transferase</keyword>
<keyword evidence="3" id="KW-1185">Reference proteome</keyword>
<dbReference type="Pfam" id="PF00156">
    <property type="entry name" value="Pribosyltran"/>
    <property type="match status" value="1"/>
</dbReference>
<feature type="domain" description="Phosphoribosyltransferase" evidence="1">
    <location>
        <begin position="11"/>
        <end position="162"/>
    </location>
</feature>
<evidence type="ECO:0000313" key="2">
    <source>
        <dbReference type="EMBL" id="SMG45408.1"/>
    </source>
</evidence>
<evidence type="ECO:0000259" key="1">
    <source>
        <dbReference type="Pfam" id="PF00156"/>
    </source>
</evidence>
<dbReference type="InterPro" id="IPR029057">
    <property type="entry name" value="PRTase-like"/>
</dbReference>
<proteinExistence type="predicted"/>
<name>A0A1X7KWL6_9FLAO</name>
<evidence type="ECO:0000313" key="3">
    <source>
        <dbReference type="Proteomes" id="UP000193420"/>
    </source>
</evidence>
<dbReference type="EMBL" id="FXAO01000007">
    <property type="protein sequence ID" value="SMG45408.1"/>
    <property type="molecule type" value="Genomic_DNA"/>
</dbReference>
<dbReference type="Gene3D" id="3.40.50.2020">
    <property type="match status" value="1"/>
</dbReference>
<reference evidence="3" key="1">
    <citation type="submission" date="2017-04" db="EMBL/GenBank/DDBJ databases">
        <authorList>
            <person name="Varghese N."/>
            <person name="Submissions S."/>
        </authorList>
    </citation>
    <scope>NUCLEOTIDE SEQUENCE [LARGE SCALE GENOMIC DNA]</scope>
    <source>
        <strain evidence="3">DSM 19835</strain>
    </source>
</reference>
<dbReference type="AlphaFoldDB" id="A0A1X7KWL6"/>